<reference evidence="2 3" key="2">
    <citation type="submission" date="2018-10" db="EMBL/GenBank/DDBJ databases">
        <title>Detection and isolation of Mycoplasma hominis as a predominant microorganism from pelvic cavity of patient with salpingitis and tubo-ovarian abscess.</title>
        <authorList>
            <person name="Guschin A.E."/>
            <person name="Khayrullina G.A."/>
            <person name="Rakovskaya I.V."/>
            <person name="Shelenkov A.A."/>
            <person name="Shagin D.A."/>
        </authorList>
    </citation>
    <scope>NUCLEOTIDE SEQUENCE [LARGE SCALE GENOMIC DNA]</scope>
    <source>
        <strain evidence="3">TOA</strain>
    </source>
</reference>
<evidence type="ECO:0008006" key="4">
    <source>
        <dbReference type="Google" id="ProtNLM"/>
    </source>
</evidence>
<dbReference type="RefSeq" id="WP_036432524.1">
    <property type="nucleotide sequence ID" value="NZ_CP033021.1"/>
</dbReference>
<reference evidence="2 3" key="1">
    <citation type="submission" date="2014-08" db="EMBL/GenBank/DDBJ databases">
        <authorList>
            <person name="Kuleshov K."/>
            <person name="Dedkov V."/>
            <person name="Markelov M."/>
            <person name="Pimkina E."/>
        </authorList>
    </citation>
    <scope>NUCLEOTIDE SEQUENCE [LARGE SCALE GENOMIC DNA]</scope>
    <source>
        <strain evidence="3">TOA</strain>
    </source>
</reference>
<name>A0A454C9U0_METHO</name>
<accession>A0A454C9U0</accession>
<organism evidence="2 3">
    <name type="scientific">Metamycoplasma hominis</name>
    <name type="common">Mycoplasma hominis</name>
    <dbReference type="NCBI Taxonomy" id="2098"/>
    <lineage>
        <taxon>Bacteria</taxon>
        <taxon>Bacillati</taxon>
        <taxon>Mycoplasmatota</taxon>
        <taxon>Mycoplasmoidales</taxon>
        <taxon>Metamycoplasmataceae</taxon>
        <taxon>Metamycoplasma</taxon>
    </lineage>
</organism>
<gene>
    <name evidence="2" type="ORF">KN71_001720</name>
</gene>
<dbReference type="Proteomes" id="UP000029712">
    <property type="component" value="Chromosome"/>
</dbReference>
<dbReference type="AlphaFoldDB" id="A0A454C9U0"/>
<feature type="signal peptide" evidence="1">
    <location>
        <begin position="1"/>
        <end position="24"/>
    </location>
</feature>
<dbReference type="EMBL" id="CP033021">
    <property type="protein sequence ID" value="AYN65406.1"/>
    <property type="molecule type" value="Genomic_DNA"/>
</dbReference>
<feature type="chain" id="PRO_5019388828" description="Lipoprotein" evidence="1">
    <location>
        <begin position="25"/>
        <end position="234"/>
    </location>
</feature>
<evidence type="ECO:0000313" key="3">
    <source>
        <dbReference type="Proteomes" id="UP000029712"/>
    </source>
</evidence>
<evidence type="ECO:0000256" key="1">
    <source>
        <dbReference type="SAM" id="SignalP"/>
    </source>
</evidence>
<sequence length="234" mass="27359">MKKITLKWLTILGATTLTALPFCAISCSNEEKEIEKAEKIIGDKELTFKIDDLKYENSDNSILQSARSIAGPWRKDFLKVVITSKSNIEEYWKDNWIVGKIDLKNKAILFLIPREVLLDADFIKEKNMDLKSSYQKANKAYLIEKPKKVYSNLKNKQILINNYTIFFDDINNDKSPRVSMAIKELKFNFDQDRKTIEIKLGLRYELSQKHNRKSNIFFLSPKATFKYILSEEIK</sequence>
<proteinExistence type="predicted"/>
<evidence type="ECO:0000313" key="2">
    <source>
        <dbReference type="EMBL" id="AYN65406.1"/>
    </source>
</evidence>
<keyword evidence="1" id="KW-0732">Signal</keyword>
<protein>
    <recommendedName>
        <fullName evidence="4">Lipoprotein</fullName>
    </recommendedName>
</protein>